<organism evidence="2 3">
    <name type="scientific">Nodularia spumigena CENA596</name>
    <dbReference type="NCBI Taxonomy" id="1819295"/>
    <lineage>
        <taxon>Bacteria</taxon>
        <taxon>Bacillati</taxon>
        <taxon>Cyanobacteriota</taxon>
        <taxon>Cyanophyceae</taxon>
        <taxon>Nostocales</taxon>
        <taxon>Nodulariaceae</taxon>
        <taxon>Nodularia</taxon>
    </lineage>
</organism>
<evidence type="ECO:0000259" key="1">
    <source>
        <dbReference type="Pfam" id="PF05050"/>
    </source>
</evidence>
<proteinExistence type="predicted"/>
<dbReference type="Proteomes" id="UP000076555">
    <property type="component" value="Unassembled WGS sequence"/>
</dbReference>
<dbReference type="RefSeq" id="WP_063873757.1">
    <property type="nucleotide sequence ID" value="NZ_CAWMRI010000229.1"/>
</dbReference>
<evidence type="ECO:0000313" key="3">
    <source>
        <dbReference type="Proteomes" id="UP000076555"/>
    </source>
</evidence>
<reference evidence="2 3" key="1">
    <citation type="submission" date="2016-04" db="EMBL/GenBank/DDBJ databases">
        <title>Draft Genome Assembly of the Bloom-forming Cyanobacterium Nodularia spumigena Strain CENA596 in Shrimp Production Ponds.</title>
        <authorList>
            <person name="Popin R.V."/>
            <person name="Rigonato J."/>
            <person name="Abreu V.A."/>
            <person name="Andreote A.P."/>
            <person name="Silveira S.B."/>
            <person name="Odebrecht C."/>
            <person name="Fiore M.F."/>
        </authorList>
    </citation>
    <scope>NUCLEOTIDE SEQUENCE [LARGE SCALE GENOMIC DNA]</scope>
    <source>
        <strain evidence="2 3">CENA596</strain>
    </source>
</reference>
<gene>
    <name evidence="2" type="ORF">A2T98_16785</name>
</gene>
<dbReference type="InterPro" id="IPR006342">
    <property type="entry name" value="FkbM_mtfrase"/>
</dbReference>
<name>A0A166IPM2_NODSP</name>
<comment type="caution">
    <text evidence="2">The sequence shown here is derived from an EMBL/GenBank/DDBJ whole genome shotgun (WGS) entry which is preliminary data.</text>
</comment>
<dbReference type="EMBL" id="LWAJ01000229">
    <property type="protein sequence ID" value="KZL48676.1"/>
    <property type="molecule type" value="Genomic_DNA"/>
</dbReference>
<evidence type="ECO:0000313" key="2">
    <source>
        <dbReference type="EMBL" id="KZL48676.1"/>
    </source>
</evidence>
<dbReference type="Pfam" id="PF05050">
    <property type="entry name" value="Methyltransf_21"/>
    <property type="match status" value="1"/>
</dbReference>
<dbReference type="AlphaFoldDB" id="A0A166IPM2"/>
<protein>
    <recommendedName>
        <fullName evidence="1">Methyltransferase FkbM domain-containing protein</fullName>
    </recommendedName>
</protein>
<accession>A0A166IPM2</accession>
<sequence length="174" mass="19763">MRFPQGAELEVLKGGAAVLSRGVLAIETEVEFSPIYLNQPLFADIDVYLREHDFTLFDLRNSYRVRARSPIASTRQGQLLWGEAFYFQDPIAENNNCQIQEPERIFKLACIADILGFPDYALELLEYLTVNYGTNPEYNFADTIIESLSNFPELVKMGLDSLAVVANIRSFLKN</sequence>
<feature type="domain" description="Methyltransferase FkbM" evidence="1">
    <location>
        <begin position="5"/>
        <end position="55"/>
    </location>
</feature>
<dbReference type="OrthoDB" id="292760at2"/>